<evidence type="ECO:0000259" key="2">
    <source>
        <dbReference type="PROSITE" id="PS51688"/>
    </source>
</evidence>
<dbReference type="Gene3D" id="4.10.1090.10">
    <property type="entry name" value="Endosialidase, domain 4"/>
    <property type="match status" value="1"/>
</dbReference>
<keyword evidence="1" id="KW-0175">Coiled coil</keyword>
<accession>A0A6C0L9Q5</accession>
<dbReference type="EMBL" id="MN740461">
    <property type="protein sequence ID" value="QHU27709.1"/>
    <property type="molecule type" value="Genomic_DNA"/>
</dbReference>
<name>A0A6C0L9Q5_9ZZZZ</name>
<protein>
    <recommendedName>
        <fullName evidence="2">Peptidase S74 domain-containing protein</fullName>
    </recommendedName>
</protein>
<proteinExistence type="predicted"/>
<evidence type="ECO:0000256" key="1">
    <source>
        <dbReference type="SAM" id="Coils"/>
    </source>
</evidence>
<feature type="domain" description="Peptidase S74" evidence="2">
    <location>
        <begin position="1253"/>
        <end position="1365"/>
    </location>
</feature>
<reference evidence="3" key="1">
    <citation type="journal article" date="2020" name="Nature">
        <title>Giant virus diversity and host interactions through global metagenomics.</title>
        <authorList>
            <person name="Schulz F."/>
            <person name="Roux S."/>
            <person name="Paez-Espino D."/>
            <person name="Jungbluth S."/>
            <person name="Walsh D.A."/>
            <person name="Denef V.J."/>
            <person name="McMahon K.D."/>
            <person name="Konstantinidis K.T."/>
            <person name="Eloe-Fadrosh E.A."/>
            <person name="Kyrpides N.C."/>
            <person name="Woyke T."/>
        </authorList>
    </citation>
    <scope>NUCLEOTIDE SEQUENCE</scope>
    <source>
        <strain evidence="3">GVMAG-M-3300027769-26</strain>
    </source>
</reference>
<organism evidence="3">
    <name type="scientific">viral metagenome</name>
    <dbReference type="NCBI Taxonomy" id="1070528"/>
    <lineage>
        <taxon>unclassified sequences</taxon>
        <taxon>metagenomes</taxon>
        <taxon>organismal metagenomes</taxon>
    </lineage>
</organism>
<dbReference type="Pfam" id="PF13884">
    <property type="entry name" value="Peptidase_S74"/>
    <property type="match status" value="1"/>
</dbReference>
<feature type="coiled-coil region" evidence="1">
    <location>
        <begin position="1344"/>
        <end position="1371"/>
    </location>
</feature>
<dbReference type="InterPro" id="IPR044914">
    <property type="entry name" value="Endosialidase_C_dom_sf"/>
</dbReference>
<evidence type="ECO:0000313" key="3">
    <source>
        <dbReference type="EMBL" id="QHU27709.1"/>
    </source>
</evidence>
<dbReference type="PROSITE" id="PS51688">
    <property type="entry name" value="ICA"/>
    <property type="match status" value="1"/>
</dbReference>
<sequence>MAYNIIKYDSSNLIILNNIETLNGKFISNKQDVIANLSNYVLSTSNTLATHLNDLNSKIFDSSNLVKIDKLPVAKHDVNGSALGLIKVDGITITVDESGIIRGNSNIDLTAYATKSELSSVASGLTVLENADLATTANINLSGSVDYTINIIDGVWPTSGSSILVKNQTNKAENGIYILTLTSGPTYSTWQRRSDFNTSQNIKKGSYIFVKRGVENKNSGFISSLDITTLNTDPIDFNLFTKTEITAGTGIALSGSTVSIKASANGGIVFNSDSAEINLSASSIQGILPIVKGGTGASSLANLINLDTDTNSILPLAKGGTGASSFANLINLDTDTNSILPLAKGGTGASSFANLINLSTDTNGVLLVAKGGTGASTLVPSLLVVGNGTNTPLQSANLSWNNDTNTLAATNIAGSGANITNINVGNASAGILPIVRGGTGSSTLTADIITQGINNRFIINNKISLANQQDLRVATNILPDENDKYSLGSSNLRWKDIFVSANTITIGEAKLSSSPTGALEMSSISFADRINLITSNELHTLSGITKNVQQQINELNLDGIADGATNRYIKNDQYDGSITVYSNLNVGTYYSTENPNGNLRVFGDLILNGDITTFNPLITQIHRHLSNYNTGFIDIHNIDVSSNKPSIKIKHNTNYSNIFECYSKNDMELNDAVFIISSNGNIGIANNVPTEKLDVIGNIKYTGKINNISAAELEHLTGINYNVKQKIYDNDVQQSNFTLNISNILQTEYKLLDRNISNFILNVSNILQNSSKETNVSSNYILSVSNMLTIDYKRLDNNVSNYILNVSNLLSTDYNAVDKNVSNYVLVSNTNTSKYASNLNVGMSNYLATSITTTSNLISSRISSLTTDNIAQGTQNKYITNNTYSGQLNINSATDNQSLLNITASQNNTPDADIINIKKGTTELFKMISNGFIGIRKGTNLPTVQLDVEGDIQFTGKINDITVGELNNLKDINYNIKQRIDTNDSRQSNYISEINTNISQRIDTNDSRQSNYISEINTNLSQLITNINTDTITQGTQKKFIIDDIYNGDLIINSNLTVHGSTTTLNTDVYTTERLDITNINQMSTALTVRQMGESKKIISALKDSEPDVEIFSVNTDGSIDVKGNISFGGDLFKGAEKFKASNWTSNIDGIMSYSNVAIGKTVTTNSVYKLDVNGNMYVNGNISFVGDLFKGAEKFKASNWTSNIYGIMSYSNVAIGKTVTTNSEYKLDVNGNMYVNGNIIASLAITTFDDFSDERLKDREGNIENPLDIVSKLQGFYYKPNKTANDLGIKGNKRELGVSAQDVQKILPELIDIAPADISYDAENNVVSKTGSNYLTVNYEKMIPLLIESIKELNKNINELKKENVELRDLIKSQ</sequence>
<dbReference type="InterPro" id="IPR030392">
    <property type="entry name" value="S74_ICA"/>
</dbReference>